<evidence type="ECO:0008006" key="10">
    <source>
        <dbReference type="Google" id="ProtNLM"/>
    </source>
</evidence>
<dbReference type="PANTHER" id="PTHR43310">
    <property type="entry name" value="SULFATE TRANSPORTER YBAR-RELATED"/>
    <property type="match status" value="1"/>
</dbReference>
<dbReference type="Pfam" id="PF00027">
    <property type="entry name" value="cNMP_binding"/>
    <property type="match status" value="1"/>
</dbReference>
<proteinExistence type="predicted"/>
<dbReference type="InterPro" id="IPR014710">
    <property type="entry name" value="RmlC-like_jellyroll"/>
</dbReference>
<feature type="transmembrane region" description="Helical" evidence="5">
    <location>
        <begin position="397"/>
        <end position="430"/>
    </location>
</feature>
<accession>A0A1P8KQK2</accession>
<dbReference type="KEGG" id="alp:LPB137_13490"/>
<evidence type="ECO:0000313" key="9">
    <source>
        <dbReference type="Proteomes" id="UP000186074"/>
    </source>
</evidence>
<feature type="transmembrane region" description="Helical" evidence="5">
    <location>
        <begin position="12"/>
        <end position="33"/>
    </location>
</feature>
<dbReference type="Proteomes" id="UP000186074">
    <property type="component" value="Chromosome"/>
</dbReference>
<dbReference type="CDD" id="cd07042">
    <property type="entry name" value="STAS_SulP_like_sulfate_transporter"/>
    <property type="match status" value="1"/>
</dbReference>
<name>A0A1P8KQK2_9BACT</name>
<evidence type="ECO:0000259" key="7">
    <source>
        <dbReference type="PROSITE" id="PS50801"/>
    </source>
</evidence>
<sequence length="741" mass="83534">MQNLKGDLVGGVISALVALPLALACGILLFKGIDGLQQYGINAAFYTAIVGAIISAFVGNHSLQIGGPLVVTTLILSDFLIKVYEEIKFDNIDVNMTLIVLMFTCVIITGLIQFIFAYLKAGKLIKFLPLSVTMGISTTIGMIIIVKQLPIIFNSNSTNTSETLLLIFITLFILILMFSRDFIPNKEELIKKLKFNPFLLFPIVVPILATIIFFLFNNNENLLLGNVNVEVPTLIQNYEGFLSSYNYIFQFLPELLLTSFAIALMSSLSSLLSVSLLERKIKNRSHDTSIELKGQALGNILSGFLGGMPSAGTEARSLVNYYAGARTKVSVLINALTIFLVIFIFNNYLPLIPEIILSVILVYTGLIMSLPSIKLAKNLCGICLNKNHTKNCIKDIVYTFSIIFIMLTTAFLSDITIAIVFGFAVASLFFIYEMMRNSNYTIIDARALHSKRERTFQAKECIQNNGELINIIELDGAIFFGTADSLRNTISSIKGKVKWVILDFKKINEIDITGSEIIKLCIEENKNLNFSLSHIREGDDTYQAFCSVGLIGKDGLKWFEYTDFALENVENLLLKSFNISIYLDKKVYDLEELNVTKNLNSTEQKILMRYLDIKSFKQGEYLYKEGELSNEVFFLREGSVTIWDEHDDELYNKSIISKTRRVTYSAGVVIGQMAFFDSEIHTVEALADLDISTYSLSKSNFEKLRREHPLVAEELMLQFCKHLSRRLKEITYEVQVLERWN</sequence>
<dbReference type="OrthoDB" id="9771198at2"/>
<dbReference type="Gene3D" id="2.60.120.10">
    <property type="entry name" value="Jelly Rolls"/>
    <property type="match status" value="1"/>
</dbReference>
<dbReference type="SUPFAM" id="SSF52091">
    <property type="entry name" value="SpoIIaa-like"/>
    <property type="match status" value="1"/>
</dbReference>
<reference evidence="8 9" key="1">
    <citation type="submission" date="2017-01" db="EMBL/GenBank/DDBJ databases">
        <title>Genome sequencing of Arcobacter sp. LPB0137.</title>
        <authorList>
            <person name="Lee G.-W."/>
            <person name="Yi H."/>
        </authorList>
    </citation>
    <scope>NUCLEOTIDE SEQUENCE [LARGE SCALE GENOMIC DNA]</scope>
    <source>
        <strain evidence="8 9">LPB0137</strain>
    </source>
</reference>
<feature type="domain" description="STAS" evidence="7">
    <location>
        <begin position="471"/>
        <end position="569"/>
    </location>
</feature>
<dbReference type="STRING" id="1850254.LPB137_13490"/>
<evidence type="ECO:0000256" key="1">
    <source>
        <dbReference type="ARBA" id="ARBA00004141"/>
    </source>
</evidence>
<dbReference type="PROSITE" id="PS50042">
    <property type="entry name" value="CNMP_BINDING_3"/>
    <property type="match status" value="1"/>
</dbReference>
<keyword evidence="9" id="KW-1185">Reference proteome</keyword>
<feature type="transmembrane region" description="Helical" evidence="5">
    <location>
        <begin position="355"/>
        <end position="376"/>
    </location>
</feature>
<evidence type="ECO:0000256" key="5">
    <source>
        <dbReference type="SAM" id="Phobius"/>
    </source>
</evidence>
<dbReference type="InterPro" id="IPR036513">
    <property type="entry name" value="STAS_dom_sf"/>
</dbReference>
<comment type="subcellular location">
    <subcellularLocation>
        <location evidence="1">Membrane</location>
        <topology evidence="1">Multi-pass membrane protein</topology>
    </subcellularLocation>
</comment>
<keyword evidence="3 5" id="KW-1133">Transmembrane helix</keyword>
<evidence type="ECO:0000256" key="4">
    <source>
        <dbReference type="ARBA" id="ARBA00023136"/>
    </source>
</evidence>
<evidence type="ECO:0000259" key="6">
    <source>
        <dbReference type="PROSITE" id="PS50042"/>
    </source>
</evidence>
<dbReference type="EMBL" id="CP019070">
    <property type="protein sequence ID" value="APW66801.1"/>
    <property type="molecule type" value="Genomic_DNA"/>
</dbReference>
<dbReference type="PROSITE" id="PS50801">
    <property type="entry name" value="STAS"/>
    <property type="match status" value="1"/>
</dbReference>
<dbReference type="SUPFAM" id="SSF51206">
    <property type="entry name" value="cAMP-binding domain-like"/>
    <property type="match status" value="1"/>
</dbReference>
<dbReference type="PROSITE" id="PS51257">
    <property type="entry name" value="PROKAR_LIPOPROTEIN"/>
    <property type="match status" value="1"/>
</dbReference>
<dbReference type="AlphaFoldDB" id="A0A1P8KQK2"/>
<dbReference type="Pfam" id="PF00916">
    <property type="entry name" value="Sulfate_transp"/>
    <property type="match status" value="1"/>
</dbReference>
<feature type="domain" description="Cyclic nucleotide-binding" evidence="6">
    <location>
        <begin position="595"/>
        <end position="722"/>
    </location>
</feature>
<dbReference type="InterPro" id="IPR052706">
    <property type="entry name" value="Membrane-Transporter-like"/>
</dbReference>
<dbReference type="InterPro" id="IPR002645">
    <property type="entry name" value="STAS_dom"/>
</dbReference>
<dbReference type="RefSeq" id="WP_076088953.1">
    <property type="nucleotide sequence ID" value="NZ_CP019070.1"/>
</dbReference>
<evidence type="ECO:0000256" key="3">
    <source>
        <dbReference type="ARBA" id="ARBA00022989"/>
    </source>
</evidence>
<evidence type="ECO:0000256" key="2">
    <source>
        <dbReference type="ARBA" id="ARBA00022692"/>
    </source>
</evidence>
<feature type="transmembrane region" description="Helical" evidence="5">
    <location>
        <begin position="39"/>
        <end position="58"/>
    </location>
</feature>
<gene>
    <name evidence="8" type="ORF">LPB137_13490</name>
</gene>
<dbReference type="InterPro" id="IPR018490">
    <property type="entry name" value="cNMP-bd_dom_sf"/>
</dbReference>
<dbReference type="GO" id="GO:0016020">
    <property type="term" value="C:membrane"/>
    <property type="evidence" value="ECO:0007669"/>
    <property type="project" value="UniProtKB-SubCell"/>
</dbReference>
<feature type="transmembrane region" description="Helical" evidence="5">
    <location>
        <begin position="131"/>
        <end position="153"/>
    </location>
</feature>
<feature type="transmembrane region" description="Helical" evidence="5">
    <location>
        <begin position="331"/>
        <end position="349"/>
    </location>
</feature>
<feature type="transmembrane region" description="Helical" evidence="5">
    <location>
        <begin position="255"/>
        <end position="277"/>
    </location>
</feature>
<feature type="transmembrane region" description="Helical" evidence="5">
    <location>
        <begin position="165"/>
        <end position="183"/>
    </location>
</feature>
<dbReference type="CDD" id="cd00038">
    <property type="entry name" value="CAP_ED"/>
    <property type="match status" value="1"/>
</dbReference>
<dbReference type="InterPro" id="IPR011547">
    <property type="entry name" value="SLC26A/SulP_dom"/>
</dbReference>
<keyword evidence="2 5" id="KW-0812">Transmembrane</keyword>
<keyword evidence="4 5" id="KW-0472">Membrane</keyword>
<feature type="transmembrane region" description="Helical" evidence="5">
    <location>
        <begin position="195"/>
        <end position="216"/>
    </location>
</feature>
<organism evidence="8 9">
    <name type="scientific">Poseidonibacter parvus</name>
    <dbReference type="NCBI Taxonomy" id="1850254"/>
    <lineage>
        <taxon>Bacteria</taxon>
        <taxon>Pseudomonadati</taxon>
        <taxon>Campylobacterota</taxon>
        <taxon>Epsilonproteobacteria</taxon>
        <taxon>Campylobacterales</taxon>
        <taxon>Arcobacteraceae</taxon>
        <taxon>Poseidonibacter</taxon>
    </lineage>
</organism>
<feature type="transmembrane region" description="Helical" evidence="5">
    <location>
        <begin position="96"/>
        <end position="119"/>
    </location>
</feature>
<dbReference type="Gene3D" id="3.30.750.24">
    <property type="entry name" value="STAS domain"/>
    <property type="match status" value="1"/>
</dbReference>
<dbReference type="PANTHER" id="PTHR43310:SF1">
    <property type="entry name" value="SULFATE TRANSPORTER YBAR-RELATED"/>
    <property type="match status" value="1"/>
</dbReference>
<evidence type="ECO:0000313" key="8">
    <source>
        <dbReference type="EMBL" id="APW66801.1"/>
    </source>
</evidence>
<protein>
    <recommendedName>
        <fullName evidence="10">Sulfate permease</fullName>
    </recommendedName>
</protein>
<dbReference type="InterPro" id="IPR000595">
    <property type="entry name" value="cNMP-bd_dom"/>
</dbReference>